<evidence type="ECO:0000313" key="1">
    <source>
        <dbReference type="EMBL" id="QKU35832.1"/>
    </source>
</evidence>
<dbReference type="KEGG" id="vg:80519279"/>
<organism evidence="1">
    <name type="scientific">Tupanvirus soda lake</name>
    <dbReference type="NCBI Taxonomy" id="2126985"/>
    <lineage>
        <taxon>Viruses</taxon>
        <taxon>Varidnaviria</taxon>
        <taxon>Bamfordvirae</taxon>
        <taxon>Nucleocytoviricota</taxon>
        <taxon>Megaviricetes</taxon>
        <taxon>Imitervirales</taxon>
        <taxon>Mimiviridae</taxon>
        <taxon>Megamimivirinae</taxon>
        <taxon>Tupanvirus</taxon>
        <taxon>Tupanvirus salinum</taxon>
    </lineage>
</organism>
<protein>
    <submittedName>
        <fullName evidence="1">Putative orfan</fullName>
    </submittedName>
</protein>
<sequence length="226" mass="26020">MYWLNSLFSVNSLEDLVFLTNLYQNVQGELSVKQNNNKVISIEWTKNPFQELQNNPNLPSYPFDVYSRLVGPDTVRAVAVCVDKLDSTVFEHPNKELILKWAEHIDKVISTEMERQYDLGYYFNPPEKCLDNMSDLAFAVRLSKHCSHVIPFDSGFIVTNPKAVYLTSVGLNASFYCTDSLMFDKDDGFLSPFESSCKSIDYINSQFKKWKENGYKGKMSDYFNSV</sequence>
<accession>A0A6N1P1Y9</accession>
<proteinExistence type="predicted"/>
<dbReference type="EMBL" id="KY523104">
    <property type="protein sequence ID" value="QKU35832.1"/>
    <property type="molecule type" value="Genomic_DNA"/>
</dbReference>
<dbReference type="RefSeq" id="YP_010782515.1">
    <property type="nucleotide sequence ID" value="NC_075039.1"/>
</dbReference>
<dbReference type="GeneID" id="80519279"/>
<name>A0A6N1P1Y9_9VIRU</name>
<reference evidence="1" key="1">
    <citation type="submission" date="2017-01" db="EMBL/GenBank/DDBJ databases">
        <authorList>
            <person name="Assis F.L."/>
            <person name="Abrahao J.S."/>
            <person name="Silva L."/>
            <person name="Khalil J.B."/>
            <person name="Rodrigues R."/>
            <person name="Silva L.S."/>
            <person name="Arantes T."/>
            <person name="Boratto P."/>
            <person name="Andrade M."/>
            <person name="Kroon E.G."/>
            <person name="Ribeiro B."/>
            <person name="Bergier I."/>
            <person name="Seligmann H."/>
            <person name="Ghigo E."/>
            <person name="Colson P."/>
            <person name="Levasseur A."/>
            <person name="Raoult D."/>
            <person name="Scola B.L."/>
        </authorList>
    </citation>
    <scope>NUCLEOTIDE SEQUENCE</scope>
    <source>
        <strain evidence="1">Soda lake</strain>
    </source>
</reference>
<reference evidence="1" key="2">
    <citation type="journal article" date="2018" name="Nat. Commun.">
        <title>Tailed giant Tupanvirus possesses the most complete translational apparatus of the known virosphere.</title>
        <authorList>
            <person name="Abrahao J."/>
            <person name="Silva L."/>
            <person name="Silva L.S."/>
            <person name="Khalil J.Y.B."/>
            <person name="Rodrigues R."/>
            <person name="Arantes T."/>
            <person name="Assis F."/>
            <person name="Boratto P."/>
            <person name="Andrade M."/>
            <person name="Kroon E.G."/>
            <person name="Ribeiro B."/>
            <person name="Bergier I."/>
            <person name="Seligmann H."/>
            <person name="Ghigo E."/>
            <person name="Colson P."/>
            <person name="Levasseur A."/>
            <person name="Kroemer G."/>
            <person name="Raoult D."/>
            <person name="La Scola B."/>
        </authorList>
    </citation>
    <scope>NUCLEOTIDE SEQUENCE [LARGE SCALE GENOMIC DNA]</scope>
    <source>
        <strain evidence="1">Soda lake</strain>
    </source>
</reference>